<feature type="compositionally biased region" description="Basic residues" evidence="1">
    <location>
        <begin position="31"/>
        <end position="46"/>
    </location>
</feature>
<keyword evidence="2" id="KW-1133">Transmembrane helix</keyword>
<protein>
    <recommendedName>
        <fullName evidence="5">Proline-rich region</fullName>
    </recommendedName>
</protein>
<evidence type="ECO:0000256" key="1">
    <source>
        <dbReference type="SAM" id="MobiDB-lite"/>
    </source>
</evidence>
<name>A0A164Y153_9SYNE</name>
<accession>A0A164Y153</accession>
<dbReference type="AlphaFoldDB" id="A0A164Y153"/>
<evidence type="ECO:0008006" key="5">
    <source>
        <dbReference type="Google" id="ProtNLM"/>
    </source>
</evidence>
<evidence type="ECO:0000313" key="4">
    <source>
        <dbReference type="Proteomes" id="UP000182631"/>
    </source>
</evidence>
<proteinExistence type="predicted"/>
<evidence type="ECO:0000313" key="3">
    <source>
        <dbReference type="EMBL" id="SAY38376.1"/>
    </source>
</evidence>
<keyword evidence="2" id="KW-0812">Transmembrane</keyword>
<dbReference type="Proteomes" id="UP000182631">
    <property type="component" value="Unassembled WGS sequence"/>
</dbReference>
<evidence type="ECO:0000256" key="2">
    <source>
        <dbReference type="SAM" id="Phobius"/>
    </source>
</evidence>
<feature type="region of interest" description="Disordered" evidence="1">
    <location>
        <begin position="531"/>
        <end position="562"/>
    </location>
</feature>
<reference evidence="4" key="1">
    <citation type="submission" date="2016-02" db="EMBL/GenBank/DDBJ databases">
        <authorList>
            <person name="liu f."/>
        </authorList>
    </citation>
    <scope>NUCLEOTIDE SEQUENCE [LARGE SCALE GENOMIC DNA]</scope>
</reference>
<feature type="transmembrane region" description="Helical" evidence="2">
    <location>
        <begin position="58"/>
        <end position="79"/>
    </location>
</feature>
<sequence>MRLQPLLAGRPTLGQYPRQPRDLPARDRVGARLKHRRHTRTALKPGHARRVPVRTWPLVGIVGISAVAVGALVVLAPTLTDNGDTWQNQDWPPQDTGVAEPLRVALDGEHFYQLDLDPRQVEFGLLRGWDREQEAFADPDALAFISGPMYERYYWPDPRLEQIIDQTVQPSSPHRAKDQGYTVPLGDLKFGPEIWRGLNRAAAGQRAFIGIDDAGEVTFGYGELTAKRARTYETFIGGLHVLYNDLQPVQPGYQGAYSKGMGQKIRYYLPRIRLVIGLRPDRRLEVLMSKDGLTLEETQELSRKRGLVAAYLPDHASKSRFIVPGVKGFSEEDANWISGGSTSYVHVPYMIRVSRRRQTRAVEQRPPIALAPAPRDASCDGPFSCARQGVLWAGDRSLSGLNRLMGAVLGGGSLPEPPITADPRAAQLKSLPSGTVASSAPDDLNLPGDQPVDLAWAPNPDRGPARHLRSETITTPAMVQDDMAEPIVVPQDADEDFWNRSLPPSLPALDPGRGLGAAAPLPKLELSRATAGDEPLPKLPSIHVASGEEVTSTRYFPPPPALDMVVDAPPTIPRLDLGRE</sequence>
<feature type="region of interest" description="Disordered" evidence="1">
    <location>
        <begin position="1"/>
        <end position="46"/>
    </location>
</feature>
<feature type="region of interest" description="Disordered" evidence="1">
    <location>
        <begin position="430"/>
        <end position="467"/>
    </location>
</feature>
<keyword evidence="2" id="KW-0472">Membrane</keyword>
<gene>
    <name evidence="3" type="ORF">FLM9_234</name>
</gene>
<organism evidence="3 4">
    <name type="scientific">Candidatus Synechococcus spongiarum</name>
    <dbReference type="NCBI Taxonomy" id="431041"/>
    <lineage>
        <taxon>Bacteria</taxon>
        <taxon>Bacillati</taxon>
        <taxon>Cyanobacteriota</taxon>
        <taxon>Cyanophyceae</taxon>
        <taxon>Synechococcales</taxon>
        <taxon>Synechococcaceae</taxon>
        <taxon>Synechococcus</taxon>
    </lineage>
</organism>
<keyword evidence="4" id="KW-1185">Reference proteome</keyword>
<feature type="compositionally biased region" description="Basic and acidic residues" evidence="1">
    <location>
        <begin position="19"/>
        <end position="30"/>
    </location>
</feature>
<dbReference type="EMBL" id="FITM01000026">
    <property type="protein sequence ID" value="SAY38376.1"/>
    <property type="molecule type" value="Genomic_DNA"/>
</dbReference>